<proteinExistence type="predicted"/>
<name>A0A2K8NZB6_9MOLU</name>
<feature type="transmembrane region" description="Helical" evidence="2">
    <location>
        <begin position="242"/>
        <end position="261"/>
    </location>
</feature>
<evidence type="ECO:0000313" key="4">
    <source>
        <dbReference type="Proteomes" id="UP000231896"/>
    </source>
</evidence>
<keyword evidence="2" id="KW-0812">Transmembrane</keyword>
<evidence type="ECO:0000256" key="2">
    <source>
        <dbReference type="SAM" id="Phobius"/>
    </source>
</evidence>
<feature type="transmembrane region" description="Helical" evidence="2">
    <location>
        <begin position="328"/>
        <end position="345"/>
    </location>
</feature>
<accession>A0A2K8NZB6</accession>
<feature type="transmembrane region" description="Helical" evidence="2">
    <location>
        <begin position="351"/>
        <end position="371"/>
    </location>
</feature>
<dbReference type="STRING" id="1408435.GCA_000685885_00506"/>
<feature type="transmembrane region" description="Helical" evidence="2">
    <location>
        <begin position="161"/>
        <end position="183"/>
    </location>
</feature>
<keyword evidence="2" id="KW-1133">Transmembrane helix</keyword>
<dbReference type="AlphaFoldDB" id="A0A2K8NZB6"/>
<organism evidence="3 4">
    <name type="scientific">Mesoplasma melaleucae</name>
    <dbReference type="NCBI Taxonomy" id="81459"/>
    <lineage>
        <taxon>Bacteria</taxon>
        <taxon>Bacillati</taxon>
        <taxon>Mycoplasmatota</taxon>
        <taxon>Mollicutes</taxon>
        <taxon>Entomoplasmatales</taxon>
        <taxon>Entomoplasmataceae</taxon>
        <taxon>Mesoplasma</taxon>
    </lineage>
</organism>
<feature type="transmembrane region" description="Helical" evidence="2">
    <location>
        <begin position="297"/>
        <end position="316"/>
    </location>
</feature>
<evidence type="ECO:0000313" key="3">
    <source>
        <dbReference type="EMBL" id="ATZ18071.1"/>
    </source>
</evidence>
<feature type="coiled-coil region" evidence="1">
    <location>
        <begin position="66"/>
        <end position="93"/>
    </location>
</feature>
<keyword evidence="2" id="KW-0472">Membrane</keyword>
<feature type="transmembrane region" description="Helical" evidence="2">
    <location>
        <begin position="273"/>
        <end position="291"/>
    </location>
</feature>
<dbReference type="EMBL" id="CP024964">
    <property type="protein sequence ID" value="ATZ18071.1"/>
    <property type="molecule type" value="Genomic_DNA"/>
</dbReference>
<dbReference type="KEGG" id="eml:EMELA_v1c05360"/>
<feature type="transmembrane region" description="Helical" evidence="2">
    <location>
        <begin position="383"/>
        <end position="403"/>
    </location>
</feature>
<dbReference type="RefSeq" id="WP_028124096.1">
    <property type="nucleotide sequence ID" value="NZ_CP024964.1"/>
</dbReference>
<protein>
    <submittedName>
        <fullName evidence="3">Uncharacterized protein</fullName>
    </submittedName>
</protein>
<keyword evidence="1" id="KW-0175">Coiled coil</keyword>
<gene>
    <name evidence="3" type="ORF">EMELA_v1c05360</name>
</gene>
<dbReference type="Proteomes" id="UP000231896">
    <property type="component" value="Chromosome"/>
</dbReference>
<reference evidence="3 4" key="1">
    <citation type="submission" date="2017-11" db="EMBL/GenBank/DDBJ databases">
        <title>Genome sequence of Entomoplasma melaleucae M1 (ATCC 49191).</title>
        <authorList>
            <person name="Lo W.-S."/>
            <person name="Gasparich G.E."/>
            <person name="Kuo C.-H."/>
        </authorList>
    </citation>
    <scope>NUCLEOTIDE SEQUENCE [LARGE SCALE GENOMIC DNA]</scope>
    <source>
        <strain evidence="3 4">M1</strain>
    </source>
</reference>
<evidence type="ECO:0000256" key="1">
    <source>
        <dbReference type="SAM" id="Coils"/>
    </source>
</evidence>
<sequence>MTEKQFKTYQELVKFLKKIYKYKNVDKKIKESKVLFINNLNEYSLVELQIDGSTEIWSDIEVTVQKNFMNDKVKKLKIVISEYKNELTEDDQEILIITTPEELKNNLVKFLPSITQLKETYLTIAEVNKTEKIQDEDLNDEIKLNNFKIALNKIKNNNISFTWVILFFFIIMPVSFTIIGLFMNLNIIQGIAIDEAGVAKPWLARAWQAPMIIFGGTNQSLTIAGGQWWRIFTYGFSAMDSGSGIVFSALMIFLLTTSLFSISKLTEIIIGNIWKLAISFVLAYITLGFVVSATLPYTITSGSLPIIGIMVGILAMNVSGQTSPIAQFGKVKVIWPIVLIVLAILSSEDQLSSFSVLMSGIIFGSIFAGLVKKPVKEWTWRENILILFLVAFIVTGIVFIVTLKKAPAYNYNIIAALQFYGRNKIGGDIDHYNKIVAKIGWVGRFNEKGLWNDKWIVYSLNASILETTSFSQNLASNFRLELKY</sequence>
<keyword evidence="4" id="KW-1185">Reference proteome</keyword>